<feature type="region of interest" description="Disordered" evidence="7">
    <location>
        <begin position="27"/>
        <end position="62"/>
    </location>
</feature>
<keyword evidence="2" id="KW-0597">Phosphoprotein</keyword>
<gene>
    <name evidence="12" type="primary">PRRT3</name>
</gene>
<evidence type="ECO:0000256" key="4">
    <source>
        <dbReference type="ARBA" id="ARBA00022729"/>
    </source>
</evidence>
<feature type="compositionally biased region" description="Low complexity" evidence="7">
    <location>
        <begin position="307"/>
        <end position="317"/>
    </location>
</feature>
<keyword evidence="3 8" id="KW-0812">Transmembrane</keyword>
<comment type="subcellular location">
    <subcellularLocation>
        <location evidence="1">Membrane</location>
        <topology evidence="1">Multi-pass membrane protein</topology>
    </subcellularLocation>
</comment>
<feature type="region of interest" description="Disordered" evidence="7">
    <location>
        <begin position="915"/>
        <end position="974"/>
    </location>
</feature>
<dbReference type="Pfam" id="PF25987">
    <property type="entry name" value="PRRT3"/>
    <property type="match status" value="1"/>
</dbReference>
<dbReference type="InterPro" id="IPR059081">
    <property type="entry name" value="PRRT3-4"/>
</dbReference>
<feature type="compositionally biased region" description="Pro residues" evidence="7">
    <location>
        <begin position="936"/>
        <end position="945"/>
    </location>
</feature>
<evidence type="ECO:0000256" key="5">
    <source>
        <dbReference type="ARBA" id="ARBA00022989"/>
    </source>
</evidence>
<reference evidence="12" key="1">
    <citation type="submission" date="2025-08" db="UniProtKB">
        <authorList>
            <consortium name="RefSeq"/>
        </authorList>
    </citation>
    <scope>IDENTIFICATION</scope>
    <source>
        <tissue evidence="12">Blood</tissue>
    </source>
</reference>
<feature type="transmembrane region" description="Helical" evidence="8">
    <location>
        <begin position="494"/>
        <end position="513"/>
    </location>
</feature>
<feature type="signal peptide" evidence="9">
    <location>
        <begin position="1"/>
        <end position="22"/>
    </location>
</feature>
<proteinExistence type="predicted"/>
<evidence type="ECO:0000259" key="10">
    <source>
        <dbReference type="Pfam" id="PF25987"/>
    </source>
</evidence>
<protein>
    <submittedName>
        <fullName evidence="12">Proline-rich transmembrane protein 3</fullName>
    </submittedName>
</protein>
<feature type="transmembrane region" description="Helical" evidence="8">
    <location>
        <begin position="592"/>
        <end position="613"/>
    </location>
</feature>
<accession>A0ABM4F489</accession>
<feature type="domain" description="Proline-rich transmembrane protein 3/4" evidence="10">
    <location>
        <begin position="438"/>
        <end position="728"/>
    </location>
</feature>
<evidence type="ECO:0000256" key="3">
    <source>
        <dbReference type="ARBA" id="ARBA00022692"/>
    </source>
</evidence>
<feature type="compositionally biased region" description="Low complexity" evidence="7">
    <location>
        <begin position="222"/>
        <end position="234"/>
    </location>
</feature>
<feature type="transmembrane region" description="Helical" evidence="8">
    <location>
        <begin position="641"/>
        <end position="662"/>
    </location>
</feature>
<keyword evidence="6 8" id="KW-0472">Membrane</keyword>
<dbReference type="RefSeq" id="XP_067159755.1">
    <property type="nucleotide sequence ID" value="XM_067303654.1"/>
</dbReference>
<feature type="transmembrane region" description="Helical" evidence="8">
    <location>
        <begin position="525"/>
        <end position="546"/>
    </location>
</feature>
<feature type="chain" id="PRO_5046492791" evidence="9">
    <location>
        <begin position="23"/>
        <end position="974"/>
    </location>
</feature>
<dbReference type="GeneID" id="136993217"/>
<name>A0ABM4F489_9AVES</name>
<feature type="region of interest" description="Disordered" evidence="7">
    <location>
        <begin position="185"/>
        <end position="442"/>
    </location>
</feature>
<feature type="compositionally biased region" description="Polar residues" evidence="7">
    <location>
        <begin position="964"/>
        <end position="974"/>
    </location>
</feature>
<dbReference type="PANTHER" id="PTHR47400">
    <property type="entry name" value="PROLINE-RICH TRANSMEMBRANE PROTEIN 3"/>
    <property type="match status" value="1"/>
</dbReference>
<feature type="compositionally biased region" description="Pro residues" evidence="7">
    <location>
        <begin position="202"/>
        <end position="212"/>
    </location>
</feature>
<dbReference type="PANTHER" id="PTHR47400:SF1">
    <property type="entry name" value="PROLINE-RICH TRANSMEMBRANE PROTEIN 3"/>
    <property type="match status" value="1"/>
</dbReference>
<evidence type="ECO:0000256" key="1">
    <source>
        <dbReference type="ARBA" id="ARBA00004141"/>
    </source>
</evidence>
<dbReference type="InterPro" id="IPR043242">
    <property type="entry name" value="PRRT3"/>
</dbReference>
<dbReference type="Proteomes" id="UP001652627">
    <property type="component" value="Chromosome 12"/>
</dbReference>
<keyword evidence="5 8" id="KW-1133">Transmembrane helix</keyword>
<feature type="region of interest" description="Disordered" evidence="7">
    <location>
        <begin position="130"/>
        <end position="160"/>
    </location>
</feature>
<feature type="transmembrane region" description="Helical" evidence="8">
    <location>
        <begin position="461"/>
        <end position="482"/>
    </location>
</feature>
<feature type="compositionally biased region" description="Low complexity" evidence="7">
    <location>
        <begin position="249"/>
        <end position="261"/>
    </location>
</feature>
<keyword evidence="4 9" id="KW-0732">Signal</keyword>
<evidence type="ECO:0000256" key="8">
    <source>
        <dbReference type="SAM" id="Phobius"/>
    </source>
</evidence>
<evidence type="ECO:0000313" key="11">
    <source>
        <dbReference type="Proteomes" id="UP001652627"/>
    </source>
</evidence>
<evidence type="ECO:0000256" key="2">
    <source>
        <dbReference type="ARBA" id="ARBA00022553"/>
    </source>
</evidence>
<feature type="compositionally biased region" description="Pro residues" evidence="7">
    <location>
        <begin position="415"/>
        <end position="429"/>
    </location>
</feature>
<sequence>MATARLVTCGLLLAAGVPAAAGRPLLQDTSGELSGAGDPDSERWGDAGPTRWSRPPPLLGAVTEVPVPPWPWGADDPLQALGTVATLASAGTGAWRDGDPAPDVVEEPFIAWRGREAKGQAGRRIETRMPSAVPTDVGPGSPGPAGPGHGPSLVGTASPRPTVSTIALRPVPGAAVAVGTAKASVRGAGGQLASTVPLGPSTGPPRWVPVPQPTHAEPPRGPRAGPGSTAAPSSVLPLSAKPAAPGPPGWALGAAGQAAPEGRAETWTPGLSAHQRSTRRAPLGNTTAGHAAPRADAMPTGTPPPRATAGPALGTGPAAPPAPGTAAPGTLRAGTVPEEELGSPQRVRGAVSPPNATEEAVPATGTPGPRRSDTTGTRPPGPSTAAPSSTWRRGLIRVTTQRALPRPAAPEREPSAPPTAPVPSAPCPPAGGACSAPRGNGTGPRWAELRRTLSLAWDAHVYGSAALFLLLSLGCLAALLGAPALRPPHLPHVLVAHGLLLATGALRAAFLLLDPYGARGRLPPRAVLLLATAPFPLLLAAFAVLLQRLQRLAQLRLLPPQLRSLPALGAAAALQSGALGAADLLSPRLSPAVGLALHALSCAAGALLLLAGLRACWRVLRGPGGSGGSGEAPGLRRGARALAAAAALGLPCCGLQLYSALWLWGTLGPPGRFSWPCWAAQLWLRAGELAVALALLAAAAEPLCRRSHRRRGGAAGHSCWAKALRYFCASRKAAAPEYPNNCYDWAGAGPERPPASDISKSLIRNPAEQLPLRALKDSNEAWAAAAPAPGLSPKCPNAAAAAARSYASLCLERGSAASLGDLAFRPPSPIDLRRSIDQALCRQHLLCDGLFGRPRRGSGTSLRAGPQPGSLARCSSLTELAAPRPPPAAAAAATSASSLESSSLHISWNPWRHGLSSPESLPPDEAPSRAPLLARPDPPAAPQPPDSEREARRSFLALSKQVDSRSLSSDTIEL</sequence>
<feature type="compositionally biased region" description="Low complexity" evidence="7">
    <location>
        <begin position="324"/>
        <end position="335"/>
    </location>
</feature>
<organism evidence="11 12">
    <name type="scientific">Apteryx mantelli</name>
    <name type="common">North Island brown kiwi</name>
    <dbReference type="NCBI Taxonomy" id="2696672"/>
    <lineage>
        <taxon>Eukaryota</taxon>
        <taxon>Metazoa</taxon>
        <taxon>Chordata</taxon>
        <taxon>Craniata</taxon>
        <taxon>Vertebrata</taxon>
        <taxon>Euteleostomi</taxon>
        <taxon>Archelosauria</taxon>
        <taxon>Archosauria</taxon>
        <taxon>Dinosauria</taxon>
        <taxon>Saurischia</taxon>
        <taxon>Theropoda</taxon>
        <taxon>Coelurosauria</taxon>
        <taxon>Aves</taxon>
        <taxon>Palaeognathae</taxon>
        <taxon>Apterygiformes</taxon>
        <taxon>Apterygidae</taxon>
        <taxon>Apteryx</taxon>
    </lineage>
</organism>
<evidence type="ECO:0000256" key="9">
    <source>
        <dbReference type="SAM" id="SignalP"/>
    </source>
</evidence>
<evidence type="ECO:0000256" key="6">
    <source>
        <dbReference type="ARBA" id="ARBA00023136"/>
    </source>
</evidence>
<evidence type="ECO:0000256" key="7">
    <source>
        <dbReference type="SAM" id="MobiDB-lite"/>
    </source>
</evidence>
<keyword evidence="11" id="KW-1185">Reference proteome</keyword>
<feature type="compositionally biased region" description="Low complexity" evidence="7">
    <location>
        <begin position="364"/>
        <end position="390"/>
    </location>
</feature>
<evidence type="ECO:0000313" key="12">
    <source>
        <dbReference type="RefSeq" id="XP_067159755.1"/>
    </source>
</evidence>